<dbReference type="KEGG" id="xbo:XBJ1_2286"/>
<sequence>MNSDNLSTVKSTVAFNIFKHLAHRLSEKYHLADDKFDQVISNRLFIIVRVIREIQTATLLPFIVL</sequence>
<dbReference type="EMBL" id="FN667741">
    <property type="protein sequence ID" value="CBJ81412.1"/>
    <property type="molecule type" value="Genomic_DNA"/>
</dbReference>
<dbReference type="InterPro" id="IPR019633">
    <property type="entry name" value="DUF2498"/>
</dbReference>
<dbReference type="Pfam" id="PF10692">
    <property type="entry name" value="DUF2498"/>
    <property type="match status" value="1"/>
</dbReference>
<organism evidence="1 2">
    <name type="scientific">Xenorhabdus bovienii (strain SS-2004)</name>
    <name type="common">Xenorhabdus nematophila subsp. bovienii</name>
    <dbReference type="NCBI Taxonomy" id="406818"/>
    <lineage>
        <taxon>Bacteria</taxon>
        <taxon>Pseudomonadati</taxon>
        <taxon>Pseudomonadota</taxon>
        <taxon>Gammaproteobacteria</taxon>
        <taxon>Enterobacterales</taxon>
        <taxon>Morganellaceae</taxon>
        <taxon>Xenorhabdus</taxon>
    </lineage>
</organism>
<accession>D3V262</accession>
<protein>
    <submittedName>
        <fullName evidence="1">Uncharacterized protein</fullName>
    </submittedName>
</protein>
<dbReference type="AlphaFoldDB" id="D3V262"/>
<proteinExistence type="predicted"/>
<dbReference type="InterPro" id="IPR038191">
    <property type="entry name" value="YciN_sf"/>
</dbReference>
<gene>
    <name evidence="1" type="ordered locus">XBJ1_2286</name>
</gene>
<reference evidence="1" key="1">
    <citation type="journal article" date="2011" name="PLoS ONE">
        <title>The entomopathogenic bacterial endosymbionts xenorhabdus and photorhabdus: convergent lifestyles from divergent genomes.</title>
        <authorList>
            <person name="Chaston J.M."/>
            <person name="Suen G."/>
            <person name="Tucker S.L."/>
            <person name="Andersen A.W."/>
            <person name="Bhasin A."/>
            <person name="Bode E."/>
            <person name="Bode H.B."/>
            <person name="Brachmann A.O."/>
            <person name="Cowles C.E."/>
            <person name="Cowles K.N."/>
            <person name="Darby C."/>
            <person name="de Leon L."/>
            <person name="Drace K."/>
            <person name="Du Z."/>
            <person name="Givaudan A."/>
            <person name="Herbert Tran E.E."/>
            <person name="Jewell K.A."/>
            <person name="Knack J.J."/>
            <person name="Krasomil-Osterfeld K.C."/>
            <person name="Kukor R."/>
            <person name="Lanois A."/>
            <person name="Latreille P."/>
            <person name="Leimgruber N.K."/>
            <person name="Lipke C.M."/>
            <person name="Liu R."/>
            <person name="Lu X."/>
            <person name="Martens E.C."/>
            <person name="Marri P.R."/>
            <person name="Medigue C."/>
            <person name="Menard M.L."/>
            <person name="Miller N.M."/>
            <person name="Morales-Soto N."/>
            <person name="Norton S."/>
            <person name="Ogier J.C."/>
            <person name="Orchard S.S."/>
            <person name="Park D."/>
            <person name="Park Y."/>
            <person name="Qurollo B.A."/>
            <person name="Sugar D.R."/>
            <person name="Richards G.R."/>
            <person name="Rouy Z."/>
            <person name="Slominski B."/>
            <person name="Slominski K."/>
            <person name="Snyder H."/>
            <person name="Tjaden B.C."/>
            <person name="van der Hoeven R."/>
            <person name="Welch R.D."/>
            <person name="Wheeler C."/>
            <person name="Xiang B."/>
            <person name="Barbazuk B."/>
            <person name="Gaudriault S."/>
            <person name="Goodner B."/>
            <person name="Slater S.C."/>
            <person name="Forst S."/>
            <person name="Goldman B.S."/>
            <person name="Goodrich-Blair H."/>
        </authorList>
    </citation>
    <scope>NUCLEOTIDE SEQUENCE [LARGE SCALE GENOMIC DNA]</scope>
    <source>
        <strain evidence="1">SS-2004</strain>
    </source>
</reference>
<dbReference type="Proteomes" id="UP000002045">
    <property type="component" value="Chromosome"/>
</dbReference>
<name>D3V262_XENBS</name>
<evidence type="ECO:0000313" key="2">
    <source>
        <dbReference type="Proteomes" id="UP000002045"/>
    </source>
</evidence>
<dbReference type="Gene3D" id="3.30.300.360">
    <property type="entry name" value="Protein of unknown function (DUF2498)"/>
    <property type="match status" value="1"/>
</dbReference>
<dbReference type="HOGENOM" id="CLU_2848826_0_0_6"/>
<evidence type="ECO:0000313" key="1">
    <source>
        <dbReference type="EMBL" id="CBJ81412.1"/>
    </source>
</evidence>